<reference evidence="1 2" key="1">
    <citation type="journal article" date="2021" name="Elife">
        <title>Chloroplast acquisition without the gene transfer in kleptoplastic sea slugs, Plakobranchus ocellatus.</title>
        <authorList>
            <person name="Maeda T."/>
            <person name="Takahashi S."/>
            <person name="Yoshida T."/>
            <person name="Shimamura S."/>
            <person name="Takaki Y."/>
            <person name="Nagai Y."/>
            <person name="Toyoda A."/>
            <person name="Suzuki Y."/>
            <person name="Arimoto A."/>
            <person name="Ishii H."/>
            <person name="Satoh N."/>
            <person name="Nishiyama T."/>
            <person name="Hasebe M."/>
            <person name="Maruyama T."/>
            <person name="Minagawa J."/>
            <person name="Obokata J."/>
            <person name="Shigenobu S."/>
        </authorList>
    </citation>
    <scope>NUCLEOTIDE SEQUENCE [LARGE SCALE GENOMIC DNA]</scope>
</reference>
<proteinExistence type="predicted"/>
<accession>A0AAV4IYK6</accession>
<dbReference type="EMBL" id="BMAT01006546">
    <property type="protein sequence ID" value="GFS14758.1"/>
    <property type="molecule type" value="Genomic_DNA"/>
</dbReference>
<comment type="caution">
    <text evidence="1">The sequence shown here is derived from an EMBL/GenBank/DDBJ whole genome shotgun (WGS) entry which is preliminary data.</text>
</comment>
<protein>
    <submittedName>
        <fullName evidence="1">Uncharacterized protein</fullName>
    </submittedName>
</protein>
<evidence type="ECO:0000313" key="1">
    <source>
        <dbReference type="EMBL" id="GFS14758.1"/>
    </source>
</evidence>
<evidence type="ECO:0000313" key="2">
    <source>
        <dbReference type="Proteomes" id="UP000762676"/>
    </source>
</evidence>
<dbReference type="AlphaFoldDB" id="A0AAV4IYK6"/>
<organism evidence="1 2">
    <name type="scientific">Elysia marginata</name>
    <dbReference type="NCBI Taxonomy" id="1093978"/>
    <lineage>
        <taxon>Eukaryota</taxon>
        <taxon>Metazoa</taxon>
        <taxon>Spiralia</taxon>
        <taxon>Lophotrochozoa</taxon>
        <taxon>Mollusca</taxon>
        <taxon>Gastropoda</taxon>
        <taxon>Heterobranchia</taxon>
        <taxon>Euthyneura</taxon>
        <taxon>Panpulmonata</taxon>
        <taxon>Sacoglossa</taxon>
        <taxon>Placobranchoidea</taxon>
        <taxon>Plakobranchidae</taxon>
        <taxon>Elysia</taxon>
    </lineage>
</organism>
<name>A0AAV4IYK6_9GAST</name>
<feature type="non-terminal residue" evidence="1">
    <location>
        <position position="1"/>
    </location>
</feature>
<sequence length="93" mass="10484">LPQKVSSEFMFAIKGYNKDRDMKDAMDWLQEQVCVKLPNYFLLSTLSTLHTLLSTVPEPALWPRGKTLAQISGGAWFDPLPSHTKDFKIGISS</sequence>
<dbReference type="Proteomes" id="UP000762676">
    <property type="component" value="Unassembled WGS sequence"/>
</dbReference>
<gene>
    <name evidence="1" type="ORF">ElyMa_003170300</name>
</gene>
<keyword evidence="2" id="KW-1185">Reference proteome</keyword>